<evidence type="ECO:0000313" key="2">
    <source>
        <dbReference type="EMBL" id="MFD1512290.1"/>
    </source>
</evidence>
<keyword evidence="3" id="KW-1185">Reference proteome</keyword>
<proteinExistence type="predicted"/>
<gene>
    <name evidence="2" type="ORF">ACFSBT_03225</name>
</gene>
<dbReference type="AlphaFoldDB" id="A0ABD6ARZ6"/>
<reference evidence="2 3" key="1">
    <citation type="journal article" date="2019" name="Int. J. Syst. Evol. Microbiol.">
        <title>The Global Catalogue of Microorganisms (GCM) 10K type strain sequencing project: providing services to taxonomists for standard genome sequencing and annotation.</title>
        <authorList>
            <consortium name="The Broad Institute Genomics Platform"/>
            <consortium name="The Broad Institute Genome Sequencing Center for Infectious Disease"/>
            <person name="Wu L."/>
            <person name="Ma J."/>
        </authorList>
    </citation>
    <scope>NUCLEOTIDE SEQUENCE [LARGE SCALE GENOMIC DNA]</scope>
    <source>
        <strain evidence="2 3">CGMCC 1.12563</strain>
    </source>
</reference>
<dbReference type="Pfam" id="PF24018">
    <property type="entry name" value="DUF7331"/>
    <property type="match status" value="1"/>
</dbReference>
<accession>A0ABD6ARZ6</accession>
<feature type="compositionally biased region" description="Polar residues" evidence="1">
    <location>
        <begin position="8"/>
        <end position="17"/>
    </location>
</feature>
<organism evidence="2 3">
    <name type="scientific">Halomarina rubra</name>
    <dbReference type="NCBI Taxonomy" id="2071873"/>
    <lineage>
        <taxon>Archaea</taxon>
        <taxon>Methanobacteriati</taxon>
        <taxon>Methanobacteriota</taxon>
        <taxon>Stenosarchaea group</taxon>
        <taxon>Halobacteria</taxon>
        <taxon>Halobacteriales</taxon>
        <taxon>Natronomonadaceae</taxon>
        <taxon>Halomarina</taxon>
    </lineage>
</organism>
<dbReference type="EMBL" id="JBHUDC010000002">
    <property type="protein sequence ID" value="MFD1512290.1"/>
    <property type="molecule type" value="Genomic_DNA"/>
</dbReference>
<evidence type="ECO:0000256" key="1">
    <source>
        <dbReference type="SAM" id="MobiDB-lite"/>
    </source>
</evidence>
<dbReference type="RefSeq" id="WP_250872272.1">
    <property type="nucleotide sequence ID" value="NZ_JALXFV010000002.1"/>
</dbReference>
<sequence length="61" mass="6492">MVDRDVTSDPSEQSARSTGAAEDAIATTESYETDDGTVLFDGRNPLAWIQSATTVRLDDAA</sequence>
<name>A0ABD6ARZ6_9EURY</name>
<comment type="caution">
    <text evidence="2">The sequence shown here is derived from an EMBL/GenBank/DDBJ whole genome shotgun (WGS) entry which is preliminary data.</text>
</comment>
<protein>
    <submittedName>
        <fullName evidence="2">Uncharacterized protein</fullName>
    </submittedName>
</protein>
<evidence type="ECO:0000313" key="3">
    <source>
        <dbReference type="Proteomes" id="UP001597187"/>
    </source>
</evidence>
<feature type="region of interest" description="Disordered" evidence="1">
    <location>
        <begin position="1"/>
        <end position="30"/>
    </location>
</feature>
<dbReference type="InterPro" id="IPR055755">
    <property type="entry name" value="DUF7331"/>
</dbReference>
<dbReference type="Proteomes" id="UP001597187">
    <property type="component" value="Unassembled WGS sequence"/>
</dbReference>